<keyword evidence="2" id="KW-1185">Reference proteome</keyword>
<dbReference type="Proteomes" id="UP001143304">
    <property type="component" value="Unassembled WGS sequence"/>
</dbReference>
<reference evidence="1" key="1">
    <citation type="submission" date="2019-02" db="EMBL/GenBank/DDBJ databases">
        <authorList>
            <person name="Li S.-H."/>
        </authorList>
    </citation>
    <scope>NUCLEOTIDE SEQUENCE</scope>
    <source>
        <strain evidence="1">IMCC11814</strain>
    </source>
</reference>
<evidence type="ECO:0008006" key="3">
    <source>
        <dbReference type="Google" id="ProtNLM"/>
    </source>
</evidence>
<dbReference type="RefSeq" id="WP_279248844.1">
    <property type="nucleotide sequence ID" value="NZ_SHNO01000001.1"/>
</dbReference>
<evidence type="ECO:0000313" key="2">
    <source>
        <dbReference type="Proteomes" id="UP001143304"/>
    </source>
</evidence>
<accession>A0ABT3T4L5</accession>
<protein>
    <recommendedName>
        <fullName evidence="3">Secreted protein</fullName>
    </recommendedName>
</protein>
<evidence type="ECO:0000313" key="1">
    <source>
        <dbReference type="EMBL" id="MCX2977115.1"/>
    </source>
</evidence>
<sequence>MSLLTGLIISSTLLLSVAVVIALWRQTTKTATLRHGGRSFFSLSAEPANPYRAVSIQPATVRCVAIGETEGERYLVEDNNAPHLPHAVCSSEKCECKYVHHGDRRSGDDRRSIFGVSHNLHIQTGHVEARRSPGRRHSDF</sequence>
<gene>
    <name evidence="1" type="ORF">EYC82_07075</name>
</gene>
<name>A0ABT3T4L5_9GAMM</name>
<organism evidence="1 2">
    <name type="scientific">Candidatus Marimicrobium litorale</name>
    <dbReference type="NCBI Taxonomy" id="2518991"/>
    <lineage>
        <taxon>Bacteria</taxon>
        <taxon>Pseudomonadati</taxon>
        <taxon>Pseudomonadota</taxon>
        <taxon>Gammaproteobacteria</taxon>
        <taxon>Cellvibrionales</taxon>
        <taxon>Halieaceae</taxon>
        <taxon>Marimicrobium</taxon>
    </lineage>
</organism>
<comment type="caution">
    <text evidence="1">The sequence shown here is derived from an EMBL/GenBank/DDBJ whole genome shotgun (WGS) entry which is preliminary data.</text>
</comment>
<dbReference type="EMBL" id="SHNO01000001">
    <property type="protein sequence ID" value="MCX2977115.1"/>
    <property type="molecule type" value="Genomic_DNA"/>
</dbReference>
<proteinExistence type="predicted"/>